<dbReference type="InterPro" id="IPR019734">
    <property type="entry name" value="TPR_rpt"/>
</dbReference>
<evidence type="ECO:0000256" key="1">
    <source>
        <dbReference type="ARBA" id="ARBA00022737"/>
    </source>
</evidence>
<evidence type="ECO:0000256" key="3">
    <source>
        <dbReference type="PROSITE-ProRule" id="PRU00339"/>
    </source>
</evidence>
<dbReference type="SUPFAM" id="SSF48452">
    <property type="entry name" value="TPR-like"/>
    <property type="match status" value="2"/>
</dbReference>
<name>A0ABT0MBL3_9BACL</name>
<evidence type="ECO:0000313" key="4">
    <source>
        <dbReference type="EMBL" id="MCL1632259.1"/>
    </source>
</evidence>
<dbReference type="PANTHER" id="PTHR44943">
    <property type="entry name" value="CELLULOSE SYNTHASE OPERON PROTEIN C"/>
    <property type="match status" value="1"/>
</dbReference>
<feature type="repeat" description="TPR" evidence="3">
    <location>
        <begin position="183"/>
        <end position="216"/>
    </location>
</feature>
<feature type="repeat" description="TPR" evidence="3">
    <location>
        <begin position="88"/>
        <end position="121"/>
    </location>
</feature>
<proteinExistence type="predicted"/>
<keyword evidence="2 3" id="KW-0802">TPR repeat</keyword>
<dbReference type="Pfam" id="PF07719">
    <property type="entry name" value="TPR_2"/>
    <property type="match status" value="1"/>
</dbReference>
<organism evidence="4 5">
    <name type="scientific">Sporolactobacillus mangiferae</name>
    <dbReference type="NCBI Taxonomy" id="2940498"/>
    <lineage>
        <taxon>Bacteria</taxon>
        <taxon>Bacillati</taxon>
        <taxon>Bacillota</taxon>
        <taxon>Bacilli</taxon>
        <taxon>Bacillales</taxon>
        <taxon>Sporolactobacillaceae</taxon>
        <taxon>Sporolactobacillus</taxon>
    </lineage>
</organism>
<feature type="repeat" description="TPR" evidence="3">
    <location>
        <begin position="19"/>
        <end position="52"/>
    </location>
</feature>
<dbReference type="Pfam" id="PF13432">
    <property type="entry name" value="TPR_16"/>
    <property type="match status" value="1"/>
</dbReference>
<accession>A0ABT0MBL3</accession>
<dbReference type="Gene3D" id="1.25.40.10">
    <property type="entry name" value="Tetratricopeptide repeat domain"/>
    <property type="match status" value="2"/>
</dbReference>
<gene>
    <name evidence="4" type="ORF">M3N64_09950</name>
</gene>
<dbReference type="InterPro" id="IPR051685">
    <property type="entry name" value="Ycf3/AcsC/BcsC/TPR_MFPF"/>
</dbReference>
<reference evidence="4 5" key="1">
    <citation type="submission" date="2022-05" db="EMBL/GenBank/DDBJ databases">
        <title>Sporolactobacillus sp nov CPB3-1, isolated from tree bark (Mangifera indica L.).</title>
        <authorList>
            <person name="Phuengjayaem S."/>
            <person name="Tanasupawat S."/>
        </authorList>
    </citation>
    <scope>NUCLEOTIDE SEQUENCE [LARGE SCALE GENOMIC DNA]</scope>
    <source>
        <strain evidence="4 5">CPB3-1</strain>
    </source>
</reference>
<dbReference type="InterPro" id="IPR011990">
    <property type="entry name" value="TPR-like_helical_dom_sf"/>
</dbReference>
<dbReference type="InterPro" id="IPR013105">
    <property type="entry name" value="TPR_2"/>
</dbReference>
<dbReference type="SMART" id="SM00028">
    <property type="entry name" value="TPR"/>
    <property type="match status" value="5"/>
</dbReference>
<sequence>MQERNRTKKAHVVEFHCDGDFFYQKGLVFLQTGDLDRANKYMDRALKINPTNVEYLCRQAEILAELEHYEASIRLLKKVVYELDATMTDCYFFIANNYTYLGDFREALDEVQTYLTLDPNGSFRHEAKELYQLLSSELSDSEDEEESLCLPLHERGRLALEHGHFEEAVHHFQQVLENEPDFLAAQNNLSIAYFSLGKTDQAIQAVQHVLEKDPGNIHALCNLITFYAQLGDQNEVIRIEKQLNLIYPFYSEHCGKIGSTYLFIGRYERAYYWLREAEKRGVRRDQVFFFWMALAAYHCGDEHVAHQNWSRVDYFSDKPFHPFKYSKIQDMMFEPEAEKNFMVKDLILQAVHGEVQAYRFFALFYAARRHMLLQLQDAAKTGADSEMVLLVNRFIRAHEQGFIDPGLQMMHEVERLVGGEKETLKHPEIFIFWAVVDSIVTEEEPDIHGWAGALIYLWKKEYGASESQKKVAEQAGTSLYRIRKHIHQLSIALERRWADGAQ</sequence>
<dbReference type="PROSITE" id="PS50293">
    <property type="entry name" value="TPR_REGION"/>
    <property type="match status" value="1"/>
</dbReference>
<dbReference type="PANTHER" id="PTHR44943:SF8">
    <property type="entry name" value="TPR REPEAT-CONTAINING PROTEIN MJ0263"/>
    <property type="match status" value="1"/>
</dbReference>
<evidence type="ECO:0000256" key="2">
    <source>
        <dbReference type="ARBA" id="ARBA00022803"/>
    </source>
</evidence>
<dbReference type="Proteomes" id="UP001203004">
    <property type="component" value="Unassembled WGS sequence"/>
</dbReference>
<keyword evidence="5" id="KW-1185">Reference proteome</keyword>
<feature type="repeat" description="TPR" evidence="3">
    <location>
        <begin position="149"/>
        <end position="182"/>
    </location>
</feature>
<dbReference type="EMBL" id="JAMAST010000012">
    <property type="protein sequence ID" value="MCL1632259.1"/>
    <property type="molecule type" value="Genomic_DNA"/>
</dbReference>
<evidence type="ECO:0000313" key="5">
    <source>
        <dbReference type="Proteomes" id="UP001203004"/>
    </source>
</evidence>
<keyword evidence="1" id="KW-0677">Repeat</keyword>
<protein>
    <submittedName>
        <fullName evidence="4">Tetratricopeptide repeat protein</fullName>
    </submittedName>
</protein>
<comment type="caution">
    <text evidence="4">The sequence shown here is derived from an EMBL/GenBank/DDBJ whole genome shotgun (WGS) entry which is preliminary data.</text>
</comment>
<dbReference type="RefSeq" id="WP_249101909.1">
    <property type="nucleotide sequence ID" value="NZ_JAMAST010000012.1"/>
</dbReference>
<dbReference type="PROSITE" id="PS50005">
    <property type="entry name" value="TPR"/>
    <property type="match status" value="4"/>
</dbReference>